<organism evidence="1 2">
    <name type="scientific">Champsocephalus esox</name>
    <name type="common">pike icefish</name>
    <dbReference type="NCBI Taxonomy" id="159716"/>
    <lineage>
        <taxon>Eukaryota</taxon>
        <taxon>Metazoa</taxon>
        <taxon>Chordata</taxon>
        <taxon>Craniata</taxon>
        <taxon>Vertebrata</taxon>
        <taxon>Euteleostomi</taxon>
        <taxon>Actinopterygii</taxon>
        <taxon>Neopterygii</taxon>
        <taxon>Teleostei</taxon>
        <taxon>Neoteleostei</taxon>
        <taxon>Acanthomorphata</taxon>
        <taxon>Eupercaria</taxon>
        <taxon>Perciformes</taxon>
        <taxon>Notothenioidei</taxon>
        <taxon>Channichthyidae</taxon>
        <taxon>Champsocephalus</taxon>
    </lineage>
</organism>
<evidence type="ECO:0000313" key="1">
    <source>
        <dbReference type="EMBL" id="KAK5875362.1"/>
    </source>
</evidence>
<dbReference type="EMBL" id="JAULUE010002069">
    <property type="protein sequence ID" value="KAK5875362.1"/>
    <property type="molecule type" value="Genomic_DNA"/>
</dbReference>
<proteinExistence type="predicted"/>
<sequence>MWTVLMLLQGAWPQRRLCAAGGLSQMKGCNPQLKYVAKPVSVDEEVHSLSLTNAPRIRRLAWAITNAFYNF</sequence>
<evidence type="ECO:0000313" key="2">
    <source>
        <dbReference type="Proteomes" id="UP001335648"/>
    </source>
</evidence>
<reference evidence="1 2" key="1">
    <citation type="journal article" date="2023" name="Mol. Biol. Evol.">
        <title>Genomics of Secondarily Temperate Adaptation in the Only Non-Antarctic Icefish.</title>
        <authorList>
            <person name="Rivera-Colon A.G."/>
            <person name="Rayamajhi N."/>
            <person name="Minhas B.F."/>
            <person name="Madrigal G."/>
            <person name="Bilyk K.T."/>
            <person name="Yoon V."/>
            <person name="Hune M."/>
            <person name="Gregory S."/>
            <person name="Cheng C.H.C."/>
            <person name="Catchen J.M."/>
        </authorList>
    </citation>
    <scope>NUCLEOTIDE SEQUENCE [LARGE SCALE GENOMIC DNA]</scope>
    <source>
        <strain evidence="1">JC2023a</strain>
    </source>
</reference>
<dbReference type="Proteomes" id="UP001335648">
    <property type="component" value="Unassembled WGS sequence"/>
</dbReference>
<accession>A0AAN8G3I1</accession>
<comment type="caution">
    <text evidence="1">The sequence shown here is derived from an EMBL/GenBank/DDBJ whole genome shotgun (WGS) entry which is preliminary data.</text>
</comment>
<name>A0AAN8G3I1_9TELE</name>
<gene>
    <name evidence="1" type="ORF">CesoFtcFv8_027845</name>
</gene>
<keyword evidence="2" id="KW-1185">Reference proteome</keyword>
<dbReference type="AlphaFoldDB" id="A0AAN8G3I1"/>
<protein>
    <submittedName>
        <fullName evidence="1">Uncharacterized protein</fullName>
    </submittedName>
</protein>